<sequence length="684" mass="77488">MEYILNEDGLSTLELLKKIAIKRRNIQINLNNSIFSLDALITISGIEINTDCNKFSFPIIGDNYWLCHLSLLQQLNAVQNLENLLAILAKRHFTFGENDKAEIVAHELSKKFKLLPKISQFQAFKVLIKYFNNYLLQLDIPLCHDYMITHVLVQFLKMAEDDELLAKNLPNPQEFILDLICSWRAVLYDANSWQMGYKTIHTATSGLHKIVTVIDAFVAAMRDHHTSFKFILNPDLFAKYSSGTDDCTNNDSKKHVLVLLLYFVAKYYALPINRARDISHLRTLHKLPWLTGLNICITDSLLNKHMIYFYQSALFECLPEFFALSYHSKLHHLHPISIDLDKLYTDMNNLCHKISSNGILIDTNELHQIYCAEPLASVSCAIDYLIQKFISRDNIDDNYIGLCQNPMNLLQRMRETSICAFLSLGLLQRMLKVLLCRLNDYLSRGLPQSNNPVSHTIRQNVSHQNECAVTTYLADIAAKHVRNKCSHCRDIGAKMGIFINELGTIGISNVLAFGFDQILISDCVVRSAWPEKLLEIVMQMLAKKVKSIGQCNVSGISSIVFCFKIAVALVLVVDCVKCTTTCSDKDESKKYLFYCAETLNIYFLESLKTALTMSLAHNSFVVSAAGPISRIYYKFPKLAPIASIVITHHIPSVPLDQEMLLKALNDLSLSLTAIIQANATTLLQ</sequence>
<name>I7ISN0_BABMR</name>
<dbReference type="EMBL" id="LN871599">
    <property type="protein sequence ID" value="CCF75751.1"/>
    <property type="molecule type" value="Genomic_DNA"/>
</dbReference>
<dbReference type="AlphaFoldDB" id="I7ISN0"/>
<reference evidence="1 2" key="2">
    <citation type="journal article" date="2013" name="PLoS ONE">
        <title>Whole genome mapping and re-organization of the nuclear and mitochondrial genomes of Babesia microti isolates.</title>
        <authorList>
            <person name="Cornillot E."/>
            <person name="Dassouli A."/>
            <person name="Garg A."/>
            <person name="Pachikara N."/>
            <person name="Randazzo S."/>
            <person name="Depoix D."/>
            <person name="Carcy B."/>
            <person name="Delbecq S."/>
            <person name="Frutos R."/>
            <person name="Silva J.C."/>
            <person name="Sutton R."/>
            <person name="Krause P.J."/>
            <person name="Mamoun C.B."/>
        </authorList>
    </citation>
    <scope>NUCLEOTIDE SEQUENCE [LARGE SCALE GENOMIC DNA]</scope>
    <source>
        <strain evidence="1 2">RI</strain>
    </source>
</reference>
<gene>
    <name evidence="1" type="ORF">BmR1_04g07820</name>
</gene>
<dbReference type="GeneID" id="24426204"/>
<evidence type="ECO:0000313" key="1">
    <source>
        <dbReference type="EMBL" id="CCF75751.1"/>
    </source>
</evidence>
<reference evidence="1 2" key="1">
    <citation type="journal article" date="2012" name="Nucleic Acids Res.">
        <title>Sequencing of the smallest Apicomplexan genome from the human pathogen Babesia microti.</title>
        <authorList>
            <person name="Cornillot E."/>
            <person name="Hadj-Kaddour K."/>
            <person name="Dassouli A."/>
            <person name="Noel B."/>
            <person name="Ranwez V."/>
            <person name="Vacherie B."/>
            <person name="Augagneur Y."/>
            <person name="Bres V."/>
            <person name="Duclos A."/>
            <person name="Randazzo S."/>
            <person name="Carcy B."/>
            <person name="Debierre-Grockiego F."/>
            <person name="Delbecq S."/>
            <person name="Moubri-Menage K."/>
            <person name="Shams-Eldin H."/>
            <person name="Usmani-Brown S."/>
            <person name="Bringaud F."/>
            <person name="Wincker P."/>
            <person name="Vivares C.P."/>
            <person name="Schwarz R.T."/>
            <person name="Schetters T.P."/>
            <person name="Krause P.J."/>
            <person name="Gorenflot A."/>
            <person name="Berry V."/>
            <person name="Barbe V."/>
            <person name="Ben Mamoun C."/>
        </authorList>
    </citation>
    <scope>NUCLEOTIDE SEQUENCE [LARGE SCALE GENOMIC DNA]</scope>
    <source>
        <strain evidence="1 2">RI</strain>
    </source>
</reference>
<accession>I7ISN0</accession>
<proteinExistence type="predicted"/>
<organism evidence="1 2">
    <name type="scientific">Babesia microti (strain RI)</name>
    <dbReference type="NCBI Taxonomy" id="1133968"/>
    <lineage>
        <taxon>Eukaryota</taxon>
        <taxon>Sar</taxon>
        <taxon>Alveolata</taxon>
        <taxon>Apicomplexa</taxon>
        <taxon>Aconoidasida</taxon>
        <taxon>Piroplasmida</taxon>
        <taxon>Babesiidae</taxon>
        <taxon>Babesia</taxon>
    </lineage>
</organism>
<reference evidence="1 2" key="3">
    <citation type="journal article" date="2016" name="Sci. Rep.">
        <title>Genome-wide diversity and gene expression profiling of Babesia microti isolates identify polymorphic genes that mediate host-pathogen interactions.</title>
        <authorList>
            <person name="Silva J.C."/>
            <person name="Cornillot E."/>
            <person name="McCracken C."/>
            <person name="Usmani-Brown S."/>
            <person name="Dwivedi A."/>
            <person name="Ifeonu O.O."/>
            <person name="Crabtree J."/>
            <person name="Gotia H.T."/>
            <person name="Virji A.Z."/>
            <person name="Reynes C."/>
            <person name="Colinge J."/>
            <person name="Kumar V."/>
            <person name="Lawres L."/>
            <person name="Pazzi J.E."/>
            <person name="Pablo J.V."/>
            <person name="Hung C."/>
            <person name="Brancato J."/>
            <person name="Kumari P."/>
            <person name="Orvis J."/>
            <person name="Tretina K."/>
            <person name="Chibucos M."/>
            <person name="Ott S."/>
            <person name="Sadzewicz L."/>
            <person name="Sengamalay N."/>
            <person name="Shetty A.C."/>
            <person name="Su Q."/>
            <person name="Tallon L."/>
            <person name="Fraser C.M."/>
            <person name="Frutos R."/>
            <person name="Molina D.M."/>
            <person name="Krause P.J."/>
            <person name="Ben Mamoun C."/>
        </authorList>
    </citation>
    <scope>NUCLEOTIDE SEQUENCE [LARGE SCALE GENOMIC DNA]</scope>
    <source>
        <strain evidence="1 2">RI</strain>
    </source>
</reference>
<dbReference type="Proteomes" id="UP000002899">
    <property type="component" value="Chromosome IV"/>
</dbReference>
<keyword evidence="2" id="KW-1185">Reference proteome</keyword>
<dbReference type="RefSeq" id="XP_012650159.1">
    <property type="nucleotide sequence ID" value="XM_012794705.1"/>
</dbReference>
<evidence type="ECO:0000313" key="2">
    <source>
        <dbReference type="Proteomes" id="UP000002899"/>
    </source>
</evidence>
<dbReference type="VEuPathDB" id="PiroplasmaDB:BmR1_04g07820"/>
<protein>
    <submittedName>
        <fullName evidence="1">Uncharacterized protein</fullName>
    </submittedName>
</protein>
<dbReference type="KEGG" id="bmic:BmR1_04g07820"/>